<evidence type="ECO:0000256" key="2">
    <source>
        <dbReference type="ARBA" id="ARBA00004167"/>
    </source>
</evidence>
<dbReference type="Pfam" id="PF00067">
    <property type="entry name" value="p450"/>
    <property type="match status" value="1"/>
</dbReference>
<evidence type="ECO:0000256" key="8">
    <source>
        <dbReference type="ARBA" id="ARBA00022989"/>
    </source>
</evidence>
<accession>A0A0D2LP96</accession>
<evidence type="ECO:0000256" key="13">
    <source>
        <dbReference type="ARBA" id="ARBA00023180"/>
    </source>
</evidence>
<keyword evidence="7 14" id="KW-0479">Metal-binding</keyword>
<dbReference type="OrthoDB" id="2789670at2759"/>
<dbReference type="PANTHER" id="PTHR46300:SF2">
    <property type="entry name" value="CYTOCHROME P450 MONOOXYGENASE ALNH-RELATED"/>
    <property type="match status" value="1"/>
</dbReference>
<feature type="binding site" description="axial binding residue" evidence="14">
    <location>
        <position position="436"/>
    </location>
    <ligand>
        <name>heme</name>
        <dbReference type="ChEBI" id="CHEBI:30413"/>
    </ligand>
    <ligandPart>
        <name>Fe</name>
        <dbReference type="ChEBI" id="CHEBI:18248"/>
    </ligandPart>
</feature>
<sequence length="515" mass="57682">MCAAYGYHILTTIAGLVLSIYIVSKAGYRSRRVHKGLPLPPGPPGLPLIGNIHQFLGKSIASVLEQWKEEYGPIIYIHLFGTPVIIIGSSHVAKELLEGRAQIYSGRPNFILASEAMQDNMMLSFIAPNERHRRLRKLVDAQLRPSAVTEYFHPVQEVEVHRLVNSLIEDPIGWKSHIAKALASIIMTTTYDRAIKSGKDAEQVVKNVFRLNNELGLAVESGKSVVDFLPWLRHIPFAPYKAFSRSYLNFAENTYKSLMDEAKANLEAGNPARGIAARLLRNPEEQEASYREQYWGLGSFFLAGSDTQSISSEILFMALATHPHVLKKCQAEVDLVVGPDRLPTFDDEPSMPYIRATIREAFRWRPVGPTVIPHATTEDDEYIGYYIPKGSMVLPNLFSMHMDPEIFDDPETFNPQRYIDNPSLPCHTFGFGRRICPGRRMAEATFFLKLATVAWGVDIEKQKDSSGKEMDIDTDRGQGFTLGTFLKPKPFSISITSRSAERAKLLAAVVDDEGL</sequence>
<evidence type="ECO:0000256" key="11">
    <source>
        <dbReference type="ARBA" id="ARBA00023033"/>
    </source>
</evidence>
<comment type="pathway">
    <text evidence="3">Secondary metabolite biosynthesis.</text>
</comment>
<dbReference type="SUPFAM" id="SSF48264">
    <property type="entry name" value="Cytochrome P450"/>
    <property type="match status" value="1"/>
</dbReference>
<keyword evidence="13" id="KW-0325">Glycoprotein</keyword>
<reference evidence="18" key="1">
    <citation type="submission" date="2014-04" db="EMBL/GenBank/DDBJ databases">
        <title>Evolutionary Origins and Diversification of the Mycorrhizal Mutualists.</title>
        <authorList>
            <consortium name="DOE Joint Genome Institute"/>
            <consortium name="Mycorrhizal Genomics Consortium"/>
            <person name="Kohler A."/>
            <person name="Kuo A."/>
            <person name="Nagy L.G."/>
            <person name="Floudas D."/>
            <person name="Copeland A."/>
            <person name="Barry K.W."/>
            <person name="Cichocki N."/>
            <person name="Veneault-Fourrey C."/>
            <person name="LaButti K."/>
            <person name="Lindquist E.A."/>
            <person name="Lipzen A."/>
            <person name="Lundell T."/>
            <person name="Morin E."/>
            <person name="Murat C."/>
            <person name="Riley R."/>
            <person name="Ohm R."/>
            <person name="Sun H."/>
            <person name="Tunlid A."/>
            <person name="Henrissat B."/>
            <person name="Grigoriev I.V."/>
            <person name="Hibbett D.S."/>
            <person name="Martin F."/>
        </authorList>
    </citation>
    <scope>NUCLEOTIDE SEQUENCE [LARGE SCALE GENOMIC DNA]</scope>
    <source>
        <strain evidence="18">FD-334 SS-4</strain>
    </source>
</reference>
<evidence type="ECO:0000256" key="3">
    <source>
        <dbReference type="ARBA" id="ARBA00005179"/>
    </source>
</evidence>
<keyword evidence="10 14" id="KW-0408">Iron</keyword>
<dbReference type="InterPro" id="IPR036396">
    <property type="entry name" value="Cyt_P450_sf"/>
</dbReference>
<dbReference type="PROSITE" id="PS00086">
    <property type="entry name" value="CYTOCHROME_P450"/>
    <property type="match status" value="1"/>
</dbReference>
<dbReference type="CDD" id="cd11065">
    <property type="entry name" value="CYP64-like"/>
    <property type="match status" value="1"/>
</dbReference>
<proteinExistence type="inferred from homology"/>
<dbReference type="Proteomes" id="UP000054270">
    <property type="component" value="Unassembled WGS sequence"/>
</dbReference>
<evidence type="ECO:0008006" key="19">
    <source>
        <dbReference type="Google" id="ProtNLM"/>
    </source>
</evidence>
<dbReference type="STRING" id="945553.A0A0D2LP96"/>
<evidence type="ECO:0000256" key="5">
    <source>
        <dbReference type="ARBA" id="ARBA00022617"/>
    </source>
</evidence>
<dbReference type="GO" id="GO:0004497">
    <property type="term" value="F:monooxygenase activity"/>
    <property type="evidence" value="ECO:0007669"/>
    <property type="project" value="UniProtKB-KW"/>
</dbReference>
<dbReference type="GO" id="GO:0016705">
    <property type="term" value="F:oxidoreductase activity, acting on paired donors, with incorporation or reduction of molecular oxygen"/>
    <property type="evidence" value="ECO:0007669"/>
    <property type="project" value="InterPro"/>
</dbReference>
<comment type="cofactor">
    <cofactor evidence="1 14">
        <name>heme</name>
        <dbReference type="ChEBI" id="CHEBI:30413"/>
    </cofactor>
</comment>
<evidence type="ECO:0000256" key="7">
    <source>
        <dbReference type="ARBA" id="ARBA00022723"/>
    </source>
</evidence>
<organism evidence="17 18">
    <name type="scientific">Hypholoma sublateritium (strain FD-334 SS-4)</name>
    <dbReference type="NCBI Taxonomy" id="945553"/>
    <lineage>
        <taxon>Eukaryota</taxon>
        <taxon>Fungi</taxon>
        <taxon>Dikarya</taxon>
        <taxon>Basidiomycota</taxon>
        <taxon>Agaricomycotina</taxon>
        <taxon>Agaricomycetes</taxon>
        <taxon>Agaricomycetidae</taxon>
        <taxon>Agaricales</taxon>
        <taxon>Agaricineae</taxon>
        <taxon>Strophariaceae</taxon>
        <taxon>Hypholoma</taxon>
    </lineage>
</organism>
<gene>
    <name evidence="17" type="ORF">HYPSUDRAFT_73445</name>
</gene>
<keyword evidence="12 16" id="KW-0472">Membrane</keyword>
<dbReference type="InterPro" id="IPR050364">
    <property type="entry name" value="Cytochrome_P450_fung"/>
</dbReference>
<dbReference type="GO" id="GO:0016020">
    <property type="term" value="C:membrane"/>
    <property type="evidence" value="ECO:0007669"/>
    <property type="project" value="UniProtKB-SubCell"/>
</dbReference>
<evidence type="ECO:0000313" key="18">
    <source>
        <dbReference type="Proteomes" id="UP000054270"/>
    </source>
</evidence>
<feature type="transmembrane region" description="Helical" evidence="16">
    <location>
        <begin position="6"/>
        <end position="24"/>
    </location>
</feature>
<evidence type="ECO:0000256" key="10">
    <source>
        <dbReference type="ARBA" id="ARBA00023004"/>
    </source>
</evidence>
<evidence type="ECO:0000256" key="16">
    <source>
        <dbReference type="SAM" id="Phobius"/>
    </source>
</evidence>
<keyword evidence="8 16" id="KW-1133">Transmembrane helix</keyword>
<dbReference type="AlphaFoldDB" id="A0A0D2LP96"/>
<dbReference type="GO" id="GO:0020037">
    <property type="term" value="F:heme binding"/>
    <property type="evidence" value="ECO:0007669"/>
    <property type="project" value="InterPro"/>
</dbReference>
<keyword evidence="11 15" id="KW-0503">Monooxygenase</keyword>
<dbReference type="GO" id="GO:0005506">
    <property type="term" value="F:iron ion binding"/>
    <property type="evidence" value="ECO:0007669"/>
    <property type="project" value="InterPro"/>
</dbReference>
<evidence type="ECO:0000256" key="1">
    <source>
        <dbReference type="ARBA" id="ARBA00001971"/>
    </source>
</evidence>
<name>A0A0D2LP96_HYPSF</name>
<comment type="similarity">
    <text evidence="4 15">Belongs to the cytochrome P450 family.</text>
</comment>
<dbReference type="PANTHER" id="PTHR46300">
    <property type="entry name" value="P450, PUTATIVE (EUROFUNG)-RELATED-RELATED"/>
    <property type="match status" value="1"/>
</dbReference>
<comment type="subcellular location">
    <subcellularLocation>
        <location evidence="2">Membrane</location>
        <topology evidence="2">Single-pass membrane protein</topology>
    </subcellularLocation>
</comment>
<dbReference type="InterPro" id="IPR001128">
    <property type="entry name" value="Cyt_P450"/>
</dbReference>
<evidence type="ECO:0000256" key="4">
    <source>
        <dbReference type="ARBA" id="ARBA00010617"/>
    </source>
</evidence>
<evidence type="ECO:0000256" key="15">
    <source>
        <dbReference type="RuleBase" id="RU000461"/>
    </source>
</evidence>
<evidence type="ECO:0000256" key="6">
    <source>
        <dbReference type="ARBA" id="ARBA00022692"/>
    </source>
</evidence>
<dbReference type="Gene3D" id="1.10.630.10">
    <property type="entry name" value="Cytochrome P450"/>
    <property type="match status" value="1"/>
</dbReference>
<keyword evidence="6 16" id="KW-0812">Transmembrane</keyword>
<dbReference type="EMBL" id="KN817518">
    <property type="protein sequence ID" value="KJA29927.1"/>
    <property type="molecule type" value="Genomic_DNA"/>
</dbReference>
<dbReference type="PRINTS" id="PR00463">
    <property type="entry name" value="EP450I"/>
</dbReference>
<evidence type="ECO:0000313" key="17">
    <source>
        <dbReference type="EMBL" id="KJA29927.1"/>
    </source>
</evidence>
<keyword evidence="18" id="KW-1185">Reference proteome</keyword>
<evidence type="ECO:0000256" key="12">
    <source>
        <dbReference type="ARBA" id="ARBA00023136"/>
    </source>
</evidence>
<evidence type="ECO:0000256" key="9">
    <source>
        <dbReference type="ARBA" id="ARBA00023002"/>
    </source>
</evidence>
<dbReference type="InterPro" id="IPR002401">
    <property type="entry name" value="Cyt_P450_E_grp-I"/>
</dbReference>
<protein>
    <recommendedName>
        <fullName evidence="19">Cytochrome P450</fullName>
    </recommendedName>
</protein>
<keyword evidence="5 14" id="KW-0349">Heme</keyword>
<dbReference type="InterPro" id="IPR017972">
    <property type="entry name" value="Cyt_P450_CS"/>
</dbReference>
<keyword evidence="9 15" id="KW-0560">Oxidoreductase</keyword>
<evidence type="ECO:0000256" key="14">
    <source>
        <dbReference type="PIRSR" id="PIRSR602401-1"/>
    </source>
</evidence>
<dbReference type="OMA" id="KCPGINL"/>